<keyword evidence="3" id="KW-1185">Reference proteome</keyword>
<dbReference type="AlphaFoldDB" id="B5E9F5"/>
<gene>
    <name evidence="2" type="ordered locus">Gbem_1679</name>
</gene>
<dbReference type="OrthoDB" id="9910446at2"/>
<protein>
    <submittedName>
        <fullName evidence="2">Uncharacterized protein</fullName>
    </submittedName>
</protein>
<sequence>MFFKDGIVFALCAWLLFLGLYLLMAGKTDGSELAAGAFAATVTLFLVSMLRERFKKPLRIKPRWLWLLWRVPVAMLTETWQLLVALCRALAGKPVEGELIEYPFPGPDDRHESARRAVMTFGVCITPNSYLVYVDREQKRVLIRQLVGKELSKIDRLFVELP</sequence>
<evidence type="ECO:0000256" key="1">
    <source>
        <dbReference type="SAM" id="Phobius"/>
    </source>
</evidence>
<evidence type="ECO:0000313" key="2">
    <source>
        <dbReference type="EMBL" id="ACH38697.1"/>
    </source>
</evidence>
<dbReference type="KEGG" id="gbm:Gbem_1679"/>
<name>B5E9F5_CITBB</name>
<proteinExistence type="predicted"/>
<keyword evidence="1" id="KW-1133">Transmembrane helix</keyword>
<accession>B5E9F5</accession>
<dbReference type="EMBL" id="CP001124">
    <property type="protein sequence ID" value="ACH38697.1"/>
    <property type="molecule type" value="Genomic_DNA"/>
</dbReference>
<organism evidence="2 3">
    <name type="scientific">Citrifermentans bemidjiense (strain ATCC BAA-1014 / DSM 16622 / JCM 12645 / Bem)</name>
    <name type="common">Geobacter bemidjiensis</name>
    <dbReference type="NCBI Taxonomy" id="404380"/>
    <lineage>
        <taxon>Bacteria</taxon>
        <taxon>Pseudomonadati</taxon>
        <taxon>Thermodesulfobacteriota</taxon>
        <taxon>Desulfuromonadia</taxon>
        <taxon>Geobacterales</taxon>
        <taxon>Geobacteraceae</taxon>
        <taxon>Citrifermentans</taxon>
    </lineage>
</organism>
<reference evidence="2 3" key="2">
    <citation type="journal article" date="2010" name="BMC Genomics">
        <title>The genome of Geobacter bemidjiensis, exemplar for the subsurface clade of Geobacter species that predominate in Fe(III)-reducing subsurface environments.</title>
        <authorList>
            <person name="Aklujkar M."/>
            <person name="Young N.D."/>
            <person name="Holmes D."/>
            <person name="Chavan M."/>
            <person name="Risso C."/>
            <person name="Kiss H.E."/>
            <person name="Han C.S."/>
            <person name="Land M.L."/>
            <person name="Lovley D.R."/>
        </authorList>
    </citation>
    <scope>NUCLEOTIDE SEQUENCE [LARGE SCALE GENOMIC DNA]</scope>
    <source>
        <strain evidence="3">ATCC BAA-1014 / DSM 16622 / JCM 12645 / Bem</strain>
    </source>
</reference>
<feature type="transmembrane region" description="Helical" evidence="1">
    <location>
        <begin position="35"/>
        <end position="52"/>
    </location>
</feature>
<dbReference type="RefSeq" id="WP_012530114.1">
    <property type="nucleotide sequence ID" value="NC_011146.1"/>
</dbReference>
<reference evidence="2 3" key="1">
    <citation type="submission" date="2008-07" db="EMBL/GenBank/DDBJ databases">
        <title>Complete sequence of Geobacter bemidjiensis BEM.</title>
        <authorList>
            <consortium name="US DOE Joint Genome Institute"/>
            <person name="Lucas S."/>
            <person name="Copeland A."/>
            <person name="Lapidus A."/>
            <person name="Glavina del Rio T."/>
            <person name="Dalin E."/>
            <person name="Tice H."/>
            <person name="Bruce D."/>
            <person name="Goodwin L."/>
            <person name="Pitluck S."/>
            <person name="Kiss H."/>
            <person name="Brettin T."/>
            <person name="Detter J.C."/>
            <person name="Han C."/>
            <person name="Kuske C.R."/>
            <person name="Schmutz J."/>
            <person name="Larimer F."/>
            <person name="Land M."/>
            <person name="Hauser L."/>
            <person name="Kyrpides N."/>
            <person name="Lykidis A."/>
            <person name="Lovley D."/>
            <person name="Richardson P."/>
        </authorList>
    </citation>
    <scope>NUCLEOTIDE SEQUENCE [LARGE SCALE GENOMIC DNA]</scope>
    <source>
        <strain evidence="3">ATCC BAA-1014 / DSM 16622 / JCM 12645 / Bem</strain>
    </source>
</reference>
<dbReference type="HOGENOM" id="CLU_1729089_0_0_7"/>
<keyword evidence="1" id="KW-0812">Transmembrane</keyword>
<evidence type="ECO:0000313" key="3">
    <source>
        <dbReference type="Proteomes" id="UP000008825"/>
    </source>
</evidence>
<dbReference type="Proteomes" id="UP000008825">
    <property type="component" value="Chromosome"/>
</dbReference>
<keyword evidence="1" id="KW-0472">Membrane</keyword>
<dbReference type="STRING" id="404380.Gbem_1679"/>